<dbReference type="HOGENOM" id="CLU_048716_0_0_10"/>
<accession>E4T8I5</accession>
<dbReference type="PRINTS" id="PR00471">
    <property type="entry name" value="ACETATEKNASE"/>
</dbReference>
<evidence type="ECO:0000256" key="5">
    <source>
        <dbReference type="ARBA" id="ARBA00022741"/>
    </source>
</evidence>
<dbReference type="PIRSF" id="PIRSF036458">
    <property type="entry name" value="Butyrate_kin"/>
    <property type="match status" value="1"/>
</dbReference>
<keyword evidence="5 9" id="KW-0547">Nucleotide-binding</keyword>
<keyword evidence="7 9" id="KW-0067">ATP-binding</keyword>
<dbReference type="NCBIfam" id="TIGR02707">
    <property type="entry name" value="butyr_kinase"/>
    <property type="match status" value="1"/>
</dbReference>
<dbReference type="GO" id="GO:0047761">
    <property type="term" value="F:butyrate kinase activity"/>
    <property type="evidence" value="ECO:0007669"/>
    <property type="project" value="UniProtKB-UniRule"/>
</dbReference>
<dbReference type="SUPFAM" id="SSF53067">
    <property type="entry name" value="Actin-like ATPase domain"/>
    <property type="match status" value="2"/>
</dbReference>
<dbReference type="Proteomes" id="UP000008718">
    <property type="component" value="Chromosome"/>
</dbReference>
<keyword evidence="12" id="KW-1185">Reference proteome</keyword>
<dbReference type="STRING" id="694427.Palpr_2900"/>
<name>E4T8I5_PALPW</name>
<dbReference type="PANTHER" id="PTHR21060">
    <property type="entry name" value="ACETATE KINASE"/>
    <property type="match status" value="1"/>
</dbReference>
<dbReference type="eggNOG" id="COG3426">
    <property type="taxonomic scope" value="Bacteria"/>
</dbReference>
<evidence type="ECO:0000256" key="3">
    <source>
        <dbReference type="ARBA" id="ARBA00022490"/>
    </source>
</evidence>
<keyword evidence="6 9" id="KW-0418">Kinase</keyword>
<dbReference type="PANTHER" id="PTHR21060:SF3">
    <property type="entry name" value="BUTYRATE KINASE 2-RELATED"/>
    <property type="match status" value="1"/>
</dbReference>
<evidence type="ECO:0000256" key="10">
    <source>
        <dbReference type="RuleBase" id="RU003835"/>
    </source>
</evidence>
<dbReference type="InterPro" id="IPR023865">
    <property type="entry name" value="Aliphatic_acid_kinase_CS"/>
</dbReference>
<dbReference type="PROSITE" id="PS01075">
    <property type="entry name" value="ACETATE_KINASE_1"/>
    <property type="match status" value="1"/>
</dbReference>
<organism evidence="11 12">
    <name type="scientific">Paludibacter propionicigenes (strain DSM 17365 / JCM 13257 / WB4)</name>
    <dbReference type="NCBI Taxonomy" id="694427"/>
    <lineage>
        <taxon>Bacteria</taxon>
        <taxon>Pseudomonadati</taxon>
        <taxon>Bacteroidota</taxon>
        <taxon>Bacteroidia</taxon>
        <taxon>Bacteroidales</taxon>
        <taxon>Paludibacteraceae</taxon>
        <taxon>Paludibacter</taxon>
    </lineage>
</organism>
<evidence type="ECO:0000313" key="12">
    <source>
        <dbReference type="Proteomes" id="UP000008718"/>
    </source>
</evidence>
<dbReference type="KEGG" id="ppn:Palpr_2900"/>
<dbReference type="GO" id="GO:0006083">
    <property type="term" value="P:acetate metabolic process"/>
    <property type="evidence" value="ECO:0007669"/>
    <property type="project" value="TreeGrafter"/>
</dbReference>
<dbReference type="AlphaFoldDB" id="E4T8I5"/>
<keyword evidence="4 9" id="KW-0808">Transferase</keyword>
<evidence type="ECO:0000313" key="11">
    <source>
        <dbReference type="EMBL" id="ADQ81029.1"/>
    </source>
</evidence>
<evidence type="ECO:0000256" key="1">
    <source>
        <dbReference type="ARBA" id="ARBA00004496"/>
    </source>
</evidence>
<sequence>MYKILSVNPGSTSTKFAVYEDETLVCLHTIRHSVQDLKPFKTLFDQYEFRKTLMLDYLKNDGIDLSDLSAVVGRGGMVRPLESGVYAVNDKLLSDLKASHSAEHASNLGGVIAFEIAENIPNCQAFIADPVVVDELQDVARVSGLPEIPRISMFHALNHKAIARKYAAATGMSYENLKLVIAHLGGGISVAAHSYGKVIDTNQGLDGYGPFSPERAGTIDAGRLVDMCFEGKYTQAQIKKMLVGNGGLMAHLGLSDVQKIELKIKAGDENADLILQAMAYNVGKEIGSMLAVLSGNVDAVILTGGIARSKFVVDYIKDMISAMAKVVVYPGEDEMEALAMSGLRVLRGEKSKVY</sequence>
<comment type="catalytic activity">
    <reaction evidence="8 9">
        <text>butanoate + ATP = butanoyl phosphate + ADP</text>
        <dbReference type="Rhea" id="RHEA:13585"/>
        <dbReference type="ChEBI" id="CHEBI:17968"/>
        <dbReference type="ChEBI" id="CHEBI:30616"/>
        <dbReference type="ChEBI" id="CHEBI:58079"/>
        <dbReference type="ChEBI" id="CHEBI:456216"/>
        <dbReference type="EC" id="2.7.2.7"/>
    </reaction>
</comment>
<dbReference type="NCBIfam" id="NF002834">
    <property type="entry name" value="PRK03011.1-5"/>
    <property type="match status" value="1"/>
</dbReference>
<dbReference type="EMBL" id="CP002345">
    <property type="protein sequence ID" value="ADQ81029.1"/>
    <property type="molecule type" value="Genomic_DNA"/>
</dbReference>
<dbReference type="GO" id="GO:0005524">
    <property type="term" value="F:ATP binding"/>
    <property type="evidence" value="ECO:0007669"/>
    <property type="project" value="UniProtKB-KW"/>
</dbReference>
<dbReference type="GO" id="GO:0005737">
    <property type="term" value="C:cytoplasm"/>
    <property type="evidence" value="ECO:0007669"/>
    <property type="project" value="UniProtKB-SubCell"/>
</dbReference>
<evidence type="ECO:0000256" key="7">
    <source>
        <dbReference type="ARBA" id="ARBA00022840"/>
    </source>
</evidence>
<dbReference type="HAMAP" id="MF_00542">
    <property type="entry name" value="Butyrate_kinase"/>
    <property type="match status" value="1"/>
</dbReference>
<evidence type="ECO:0000256" key="8">
    <source>
        <dbReference type="ARBA" id="ARBA00048596"/>
    </source>
</evidence>
<dbReference type="InterPro" id="IPR000890">
    <property type="entry name" value="Aliphatic_acid_kin_short-chain"/>
</dbReference>
<evidence type="ECO:0000256" key="6">
    <source>
        <dbReference type="ARBA" id="ARBA00022777"/>
    </source>
</evidence>
<dbReference type="InterPro" id="IPR043129">
    <property type="entry name" value="ATPase_NBD"/>
</dbReference>
<proteinExistence type="inferred from homology"/>
<dbReference type="PROSITE" id="PS01076">
    <property type="entry name" value="ACETATE_KINASE_2"/>
    <property type="match status" value="1"/>
</dbReference>
<comment type="similarity">
    <text evidence="2 9 10">Belongs to the acetokinase family.</text>
</comment>
<evidence type="ECO:0000256" key="4">
    <source>
        <dbReference type="ARBA" id="ARBA00022679"/>
    </source>
</evidence>
<dbReference type="GO" id="GO:0008776">
    <property type="term" value="F:acetate kinase activity"/>
    <property type="evidence" value="ECO:0007669"/>
    <property type="project" value="TreeGrafter"/>
</dbReference>
<evidence type="ECO:0000256" key="9">
    <source>
        <dbReference type="HAMAP-Rule" id="MF_00542"/>
    </source>
</evidence>
<dbReference type="EC" id="2.7.2.7" evidence="9"/>
<keyword evidence="3 9" id="KW-0963">Cytoplasm</keyword>
<dbReference type="Gene3D" id="3.30.420.40">
    <property type="match status" value="2"/>
</dbReference>
<reference key="1">
    <citation type="submission" date="2010-11" db="EMBL/GenBank/DDBJ databases">
        <title>The complete genome of Paludibacter propionicigenes DSM 17365.</title>
        <authorList>
            <consortium name="US DOE Joint Genome Institute (JGI-PGF)"/>
            <person name="Lucas S."/>
            <person name="Copeland A."/>
            <person name="Lapidus A."/>
            <person name="Bruce D."/>
            <person name="Goodwin L."/>
            <person name="Pitluck S."/>
            <person name="Kyrpides N."/>
            <person name="Mavromatis K."/>
            <person name="Ivanova N."/>
            <person name="Munk A.C."/>
            <person name="Brettin T."/>
            <person name="Detter J.C."/>
            <person name="Han C."/>
            <person name="Tapia R."/>
            <person name="Land M."/>
            <person name="Hauser L."/>
            <person name="Markowitz V."/>
            <person name="Cheng J.-F."/>
            <person name="Hugenholtz P."/>
            <person name="Woyke T."/>
            <person name="Wu D."/>
            <person name="Gronow S."/>
            <person name="Wellnitz S."/>
            <person name="Brambilla E."/>
            <person name="Klenk H.-P."/>
            <person name="Eisen J.A."/>
        </authorList>
    </citation>
    <scope>NUCLEOTIDE SEQUENCE</scope>
    <source>
        <strain>WB4</strain>
    </source>
</reference>
<reference evidence="11 12" key="2">
    <citation type="journal article" date="2011" name="Stand. Genomic Sci.">
        <title>Complete genome sequence of Paludibacter propionicigenes type strain (WB4).</title>
        <authorList>
            <person name="Gronow S."/>
            <person name="Munk C."/>
            <person name="Lapidus A."/>
            <person name="Nolan M."/>
            <person name="Lucas S."/>
            <person name="Hammon N."/>
            <person name="Deshpande S."/>
            <person name="Cheng J.F."/>
            <person name="Tapia R."/>
            <person name="Han C."/>
            <person name="Goodwin L."/>
            <person name="Pitluck S."/>
            <person name="Liolios K."/>
            <person name="Ivanova N."/>
            <person name="Mavromatis K."/>
            <person name="Mikhailova N."/>
            <person name="Pati A."/>
            <person name="Chen A."/>
            <person name="Palaniappan K."/>
            <person name="Land M."/>
            <person name="Hauser L."/>
            <person name="Chang Y.J."/>
            <person name="Jeffries C.D."/>
            <person name="Brambilla E."/>
            <person name="Rohde M."/>
            <person name="Goker M."/>
            <person name="Detter J.C."/>
            <person name="Woyke T."/>
            <person name="Bristow J."/>
            <person name="Eisen J.A."/>
            <person name="Markowitz V."/>
            <person name="Hugenholtz P."/>
            <person name="Kyrpides N.C."/>
            <person name="Klenk H.P."/>
        </authorList>
    </citation>
    <scope>NUCLEOTIDE SEQUENCE [LARGE SCALE GENOMIC DNA]</scope>
    <source>
        <strain evidence="12">DSM 17365 / JCM 13257 / WB4</strain>
    </source>
</reference>
<dbReference type="RefSeq" id="WP_013446398.1">
    <property type="nucleotide sequence ID" value="NC_014734.1"/>
</dbReference>
<dbReference type="OrthoDB" id="9771859at2"/>
<dbReference type="CDD" id="cd24011">
    <property type="entry name" value="ASKHA_NBD_BK"/>
    <property type="match status" value="1"/>
</dbReference>
<dbReference type="Pfam" id="PF00871">
    <property type="entry name" value="Acetate_kinase"/>
    <property type="match status" value="1"/>
</dbReference>
<comment type="subcellular location">
    <subcellularLocation>
        <location evidence="1 9">Cytoplasm</location>
    </subcellularLocation>
</comment>
<evidence type="ECO:0000256" key="2">
    <source>
        <dbReference type="ARBA" id="ARBA00008748"/>
    </source>
</evidence>
<protein>
    <recommendedName>
        <fullName evidence="9">Probable butyrate kinase</fullName>
        <shortName evidence="9">BK</shortName>
        <ecNumber evidence="9">2.7.2.7</ecNumber>
    </recommendedName>
    <alternativeName>
        <fullName evidence="9">Branched-chain carboxylic acid kinase</fullName>
    </alternativeName>
</protein>
<dbReference type="InterPro" id="IPR011245">
    <property type="entry name" value="Butyrate_kin"/>
</dbReference>
<gene>
    <name evidence="9" type="primary">buk</name>
    <name evidence="11" type="ordered locus">Palpr_2900</name>
</gene>